<proteinExistence type="predicted"/>
<accession>A0A0F9HD90</accession>
<name>A0A0F9HD90_9ZZZZ</name>
<gene>
    <name evidence="1" type="ORF">LCGC14_2078410</name>
</gene>
<sequence length="197" mass="23014">MSRESDERIEDIMRRKNIQYFRRTSHSYEDYLKEKNSFVEKEQVDMSRKLTLAHSELELVKNDLALERSIIKWYGVIDGTVVDHSARNCPLCKRFRNTKNQYSCNGCHVKEKSGENDCGNTPYEYWVDHHIKNHGNQPFPTYGLRIQCSKCYELAVREVNFLKSLVRNPVVLESKEGIKKGCRSVLSATSPIFNTEE</sequence>
<reference evidence="1" key="1">
    <citation type="journal article" date="2015" name="Nature">
        <title>Complex archaea that bridge the gap between prokaryotes and eukaryotes.</title>
        <authorList>
            <person name="Spang A."/>
            <person name="Saw J.H."/>
            <person name="Jorgensen S.L."/>
            <person name="Zaremba-Niedzwiedzka K."/>
            <person name="Martijn J."/>
            <person name="Lind A.E."/>
            <person name="van Eijk R."/>
            <person name="Schleper C."/>
            <person name="Guy L."/>
            <person name="Ettema T.J."/>
        </authorList>
    </citation>
    <scope>NUCLEOTIDE SEQUENCE</scope>
</reference>
<protein>
    <submittedName>
        <fullName evidence="1">Uncharacterized protein</fullName>
    </submittedName>
</protein>
<evidence type="ECO:0000313" key="1">
    <source>
        <dbReference type="EMBL" id="KKL73092.1"/>
    </source>
</evidence>
<comment type="caution">
    <text evidence="1">The sequence shown here is derived from an EMBL/GenBank/DDBJ whole genome shotgun (WGS) entry which is preliminary data.</text>
</comment>
<dbReference type="EMBL" id="LAZR01025072">
    <property type="protein sequence ID" value="KKL73092.1"/>
    <property type="molecule type" value="Genomic_DNA"/>
</dbReference>
<organism evidence="1">
    <name type="scientific">marine sediment metagenome</name>
    <dbReference type="NCBI Taxonomy" id="412755"/>
    <lineage>
        <taxon>unclassified sequences</taxon>
        <taxon>metagenomes</taxon>
        <taxon>ecological metagenomes</taxon>
    </lineage>
</organism>
<dbReference type="AlphaFoldDB" id="A0A0F9HD90"/>